<proteinExistence type="predicted"/>
<comment type="caution">
    <text evidence="3">The sequence shown here is derived from an EMBL/GenBank/DDBJ whole genome shotgun (WGS) entry which is preliminary data.</text>
</comment>
<protein>
    <submittedName>
        <fullName evidence="3">Glycosyl transferase family 1</fullName>
    </submittedName>
</protein>
<dbReference type="CDD" id="cd03811">
    <property type="entry name" value="GT4_GT28_WabH-like"/>
    <property type="match status" value="1"/>
</dbReference>
<name>A0A0E2ZKC2_9GAMM</name>
<dbReference type="GO" id="GO:0016757">
    <property type="term" value="F:glycosyltransferase activity"/>
    <property type="evidence" value="ECO:0007669"/>
    <property type="project" value="UniProtKB-ARBA"/>
</dbReference>
<dbReference type="HOGENOM" id="CLU_009583_0_0_6"/>
<keyword evidence="3" id="KW-0808">Transferase</keyword>
<sequence>MKKTKRLALFLPSLHGGGAERIMLTLAGGFAERGLRVDLILANAEGPYLSRVPDAVRVVNLEASRVIKSLPGLMRYLRREQPQALLSALDHANLIALLAKRLTVSKARCVVSVHSTLSIEQRHARVWRARLIPWLISRWYPRANKVVAVSQGGAKDLIHTTGLAPERVEVIHNPVVIPDLLAQAQAPIPHFWLGAEQPPVILGIGRLTAQKDFPTLIRAFAQVRERRLARLIILGEGEERSKLEALLGALNLQDEVALPGFVQNPYAYMSRAAVLVLSSAWEGLPGVLMEALAVGTPVVATDCPSGPNEILCGGTYGPLVQVGDDVSMAEAIMHILEGRRLTAPVLRGRAADFSLERAITAYLEALNL</sequence>
<evidence type="ECO:0000313" key="3">
    <source>
        <dbReference type="EMBL" id="KFI18732.1"/>
    </source>
</evidence>
<dbReference type="Gene3D" id="3.40.50.2000">
    <property type="entry name" value="Glycogen Phosphorylase B"/>
    <property type="match status" value="2"/>
</dbReference>
<evidence type="ECO:0000313" key="4">
    <source>
        <dbReference type="Proteomes" id="UP000028839"/>
    </source>
</evidence>
<feature type="domain" description="Glycosyltransferase subfamily 4-like N-terminal" evidence="2">
    <location>
        <begin position="17"/>
        <end position="175"/>
    </location>
</feature>
<dbReference type="InterPro" id="IPR001296">
    <property type="entry name" value="Glyco_trans_1"/>
</dbReference>
<dbReference type="Proteomes" id="UP000028839">
    <property type="component" value="Unassembled WGS sequence"/>
</dbReference>
<evidence type="ECO:0000259" key="1">
    <source>
        <dbReference type="Pfam" id="PF00534"/>
    </source>
</evidence>
<evidence type="ECO:0000259" key="2">
    <source>
        <dbReference type="Pfam" id="PF13439"/>
    </source>
</evidence>
<gene>
    <name evidence="3" type="ORF">IB75_13190</name>
</gene>
<accession>A0A0E2ZKC2</accession>
<dbReference type="Pfam" id="PF00534">
    <property type="entry name" value="Glycos_transf_1"/>
    <property type="match status" value="1"/>
</dbReference>
<organism evidence="3 4">
    <name type="scientific">Nitrosococcus oceani C-27</name>
    <dbReference type="NCBI Taxonomy" id="314279"/>
    <lineage>
        <taxon>Bacteria</taxon>
        <taxon>Pseudomonadati</taxon>
        <taxon>Pseudomonadota</taxon>
        <taxon>Gammaproteobacteria</taxon>
        <taxon>Chromatiales</taxon>
        <taxon>Chromatiaceae</taxon>
        <taxon>Nitrosococcus</taxon>
    </lineage>
</organism>
<dbReference type="EMBL" id="JPGN01000075">
    <property type="protein sequence ID" value="KFI18732.1"/>
    <property type="molecule type" value="Genomic_DNA"/>
</dbReference>
<dbReference type="OrthoDB" id="9792269at2"/>
<feature type="domain" description="Glycosyl transferase family 1" evidence="1">
    <location>
        <begin position="196"/>
        <end position="339"/>
    </location>
</feature>
<dbReference type="AlphaFoldDB" id="A0A0E2ZKC2"/>
<dbReference type="InterPro" id="IPR028098">
    <property type="entry name" value="Glyco_trans_4-like_N"/>
</dbReference>
<dbReference type="SUPFAM" id="SSF53756">
    <property type="entry name" value="UDP-Glycosyltransferase/glycogen phosphorylase"/>
    <property type="match status" value="1"/>
</dbReference>
<dbReference type="Pfam" id="PF13439">
    <property type="entry name" value="Glyco_transf_4"/>
    <property type="match status" value="1"/>
</dbReference>
<reference evidence="3 4" key="1">
    <citation type="submission" date="2014-07" db="EMBL/GenBank/DDBJ databases">
        <title>Comparative analysis of Nitrosococcus oceani genome inventories of strains from Pacific and Atlantic gyres.</title>
        <authorList>
            <person name="Lim C.K."/>
            <person name="Wang L."/>
            <person name="Sayavedra-Soto L.A."/>
            <person name="Klotz M.G."/>
        </authorList>
    </citation>
    <scope>NUCLEOTIDE SEQUENCE [LARGE SCALE GENOMIC DNA]</scope>
    <source>
        <strain evidence="3 4">C-27</strain>
    </source>
</reference>
<dbReference type="PANTHER" id="PTHR12526">
    <property type="entry name" value="GLYCOSYLTRANSFERASE"/>
    <property type="match status" value="1"/>
</dbReference>